<evidence type="ECO:0000313" key="2">
    <source>
        <dbReference type="Proteomes" id="UP001249959"/>
    </source>
</evidence>
<evidence type="ECO:0000313" key="1">
    <source>
        <dbReference type="EMBL" id="MDU0809263.1"/>
    </source>
</evidence>
<comment type="caution">
    <text evidence="1">The sequence shown here is derived from an EMBL/GenBank/DDBJ whole genome shotgun (WGS) entry which is preliminary data.</text>
</comment>
<dbReference type="Gene3D" id="3.10.180.10">
    <property type="entry name" value="2,3-Dihydroxybiphenyl 1,2-Dioxygenase, domain 1"/>
    <property type="match status" value="1"/>
</dbReference>
<organism evidence="1 2">
    <name type="scientific">Aquirufa regiilacus</name>
    <dbReference type="NCBI Taxonomy" id="3024868"/>
    <lineage>
        <taxon>Bacteria</taxon>
        <taxon>Pseudomonadati</taxon>
        <taxon>Bacteroidota</taxon>
        <taxon>Cytophagia</taxon>
        <taxon>Cytophagales</taxon>
        <taxon>Flectobacillaceae</taxon>
        <taxon>Aquirufa</taxon>
    </lineage>
</organism>
<sequence>MSTPPSQQIFINLPVANLQQSQLFYEALGFRGNPTFTGEDQKCMVWSDQIFVMLQSHTFSYKHAQKSIADFQRVTGPSFTLPLESVEQVNLLTEKGLNAGGSTSIPMVDEGFMQVRTIEDPDGYSWGLMYLDIQKFNSRN</sequence>
<dbReference type="InterPro" id="IPR029068">
    <property type="entry name" value="Glyas_Bleomycin-R_OHBP_Dase"/>
</dbReference>
<dbReference type="EMBL" id="JAVNWW010000004">
    <property type="protein sequence ID" value="MDU0809263.1"/>
    <property type="molecule type" value="Genomic_DNA"/>
</dbReference>
<dbReference type="GO" id="GO:0051213">
    <property type="term" value="F:dioxygenase activity"/>
    <property type="evidence" value="ECO:0007669"/>
    <property type="project" value="UniProtKB-KW"/>
</dbReference>
<reference evidence="1 2" key="1">
    <citation type="submission" date="2023-09" db="EMBL/GenBank/DDBJ databases">
        <title>Aquirufa genomes.</title>
        <authorList>
            <person name="Pitt A."/>
        </authorList>
    </citation>
    <scope>NUCLEOTIDE SEQUENCE [LARGE SCALE GENOMIC DNA]</scope>
    <source>
        <strain evidence="1 2">LEOWEIH-7C</strain>
    </source>
</reference>
<name>A0ABU3TTT2_9BACT</name>
<dbReference type="Proteomes" id="UP001249959">
    <property type="component" value="Unassembled WGS sequence"/>
</dbReference>
<keyword evidence="1" id="KW-0560">Oxidoreductase</keyword>
<proteinExistence type="predicted"/>
<dbReference type="RefSeq" id="WP_316070760.1">
    <property type="nucleotide sequence ID" value="NZ_JAVNWW010000004.1"/>
</dbReference>
<dbReference type="SUPFAM" id="SSF54593">
    <property type="entry name" value="Glyoxalase/Bleomycin resistance protein/Dihydroxybiphenyl dioxygenase"/>
    <property type="match status" value="1"/>
</dbReference>
<dbReference type="PANTHER" id="PTHR36503">
    <property type="entry name" value="BLR2520 PROTEIN"/>
    <property type="match status" value="1"/>
</dbReference>
<gene>
    <name evidence="1" type="ORF">PQG45_09475</name>
</gene>
<accession>A0ABU3TTT2</accession>
<dbReference type="PANTHER" id="PTHR36503:SF2">
    <property type="entry name" value="BLR2408 PROTEIN"/>
    <property type="match status" value="1"/>
</dbReference>
<protein>
    <submittedName>
        <fullName evidence="1">Glyoxalase/bleomycin resistance/extradiol dioxygenase family protein</fullName>
    </submittedName>
</protein>
<keyword evidence="1" id="KW-0223">Dioxygenase</keyword>
<keyword evidence="2" id="KW-1185">Reference proteome</keyword>